<dbReference type="GO" id="GO:0003755">
    <property type="term" value="F:peptidyl-prolyl cis-trans isomerase activity"/>
    <property type="evidence" value="ECO:0007669"/>
    <property type="project" value="UniProtKB-UniRule"/>
</dbReference>
<dbReference type="PROSITE" id="PS50072">
    <property type="entry name" value="CSA_PPIASE_2"/>
    <property type="match status" value="1"/>
</dbReference>
<evidence type="ECO:0000256" key="4">
    <source>
        <dbReference type="ARBA" id="ARBA00023235"/>
    </source>
</evidence>
<evidence type="ECO:0000256" key="1">
    <source>
        <dbReference type="ARBA" id="ARBA00002388"/>
    </source>
</evidence>
<protein>
    <recommendedName>
        <fullName evidence="5">Peptidyl-prolyl cis-trans isomerase</fullName>
        <shortName evidence="5">PPIase</shortName>
        <ecNumber evidence="5">5.2.1.8</ecNumber>
    </recommendedName>
</protein>
<sequence>MTNLKGQVIVMETNLGNIELELYIEKAPKTVENFLKLVKDGFYDNTKFHRVIKDFMIQGGDPYTKGEDTSVYGTGGPGYKFADEPNDLPMVRGMLAMANSGPDTNGSQFFIITAVETPWLVGKHTVFGKVISGMEVVDKIENSKINQNSLPLTPIVVSKVVIK</sequence>
<keyword evidence="4 5" id="KW-0413">Isomerase</keyword>
<organism evidence="7 8">
    <name type="scientific">Candidatus Taylorbacteria bacterium RIFOXYD2_FULL_36_9</name>
    <dbReference type="NCBI Taxonomy" id="1802338"/>
    <lineage>
        <taxon>Bacteria</taxon>
        <taxon>Candidatus Tayloriibacteriota</taxon>
    </lineage>
</organism>
<comment type="similarity">
    <text evidence="2 5">Belongs to the cyclophilin-type PPIase family.</text>
</comment>
<dbReference type="PRINTS" id="PR00153">
    <property type="entry name" value="CSAPPISMRASE"/>
</dbReference>
<dbReference type="InterPro" id="IPR020892">
    <property type="entry name" value="Cyclophilin-type_PPIase_CS"/>
</dbReference>
<dbReference type="InterPro" id="IPR002130">
    <property type="entry name" value="Cyclophilin-type_PPIase_dom"/>
</dbReference>
<dbReference type="EC" id="5.2.1.8" evidence="5"/>
<dbReference type="Gene3D" id="2.40.100.10">
    <property type="entry name" value="Cyclophilin-like"/>
    <property type="match status" value="1"/>
</dbReference>
<dbReference type="GO" id="GO:0006457">
    <property type="term" value="P:protein folding"/>
    <property type="evidence" value="ECO:0007669"/>
    <property type="project" value="InterPro"/>
</dbReference>
<comment type="catalytic activity">
    <reaction evidence="5">
        <text>[protein]-peptidylproline (omega=180) = [protein]-peptidylproline (omega=0)</text>
        <dbReference type="Rhea" id="RHEA:16237"/>
        <dbReference type="Rhea" id="RHEA-COMP:10747"/>
        <dbReference type="Rhea" id="RHEA-COMP:10748"/>
        <dbReference type="ChEBI" id="CHEBI:83833"/>
        <dbReference type="ChEBI" id="CHEBI:83834"/>
        <dbReference type="EC" id="5.2.1.8"/>
    </reaction>
</comment>
<dbReference type="InterPro" id="IPR024936">
    <property type="entry name" value="Cyclophilin-type_PPIase"/>
</dbReference>
<evidence type="ECO:0000313" key="8">
    <source>
        <dbReference type="Proteomes" id="UP000176965"/>
    </source>
</evidence>
<evidence type="ECO:0000256" key="5">
    <source>
        <dbReference type="RuleBase" id="RU363019"/>
    </source>
</evidence>
<dbReference type="AlphaFoldDB" id="A0A1G2PES9"/>
<evidence type="ECO:0000256" key="3">
    <source>
        <dbReference type="ARBA" id="ARBA00023110"/>
    </source>
</evidence>
<gene>
    <name evidence="7" type="ORF">A2541_01605</name>
</gene>
<dbReference type="InterPro" id="IPR029000">
    <property type="entry name" value="Cyclophilin-like_dom_sf"/>
</dbReference>
<dbReference type="Pfam" id="PF00160">
    <property type="entry name" value="Pro_isomerase"/>
    <property type="match status" value="1"/>
</dbReference>
<dbReference type="Proteomes" id="UP000176965">
    <property type="component" value="Unassembled WGS sequence"/>
</dbReference>
<dbReference type="SUPFAM" id="SSF50891">
    <property type="entry name" value="Cyclophilin-like"/>
    <property type="match status" value="1"/>
</dbReference>
<comment type="function">
    <text evidence="1 5">PPIases accelerate the folding of proteins. It catalyzes the cis-trans isomerization of proline imidic peptide bonds in oligopeptides.</text>
</comment>
<evidence type="ECO:0000256" key="2">
    <source>
        <dbReference type="ARBA" id="ARBA00007365"/>
    </source>
</evidence>
<dbReference type="InterPro" id="IPR044666">
    <property type="entry name" value="Cyclophilin_A-like"/>
</dbReference>
<dbReference type="STRING" id="1802338.A2541_01605"/>
<name>A0A1G2PES9_9BACT</name>
<accession>A0A1G2PES9</accession>
<dbReference type="PROSITE" id="PS00170">
    <property type="entry name" value="CSA_PPIASE_1"/>
    <property type="match status" value="1"/>
</dbReference>
<proteinExistence type="inferred from homology"/>
<dbReference type="CDD" id="cd00317">
    <property type="entry name" value="cyclophilin"/>
    <property type="match status" value="1"/>
</dbReference>
<dbReference type="EMBL" id="MHSQ01000033">
    <property type="protein sequence ID" value="OHA46249.1"/>
    <property type="molecule type" value="Genomic_DNA"/>
</dbReference>
<comment type="caution">
    <text evidence="7">The sequence shown here is derived from an EMBL/GenBank/DDBJ whole genome shotgun (WGS) entry which is preliminary data.</text>
</comment>
<evidence type="ECO:0000259" key="6">
    <source>
        <dbReference type="PROSITE" id="PS50072"/>
    </source>
</evidence>
<dbReference type="PIRSF" id="PIRSF001467">
    <property type="entry name" value="Peptidylpro_ismrse"/>
    <property type="match status" value="1"/>
</dbReference>
<dbReference type="PANTHER" id="PTHR45625:SF4">
    <property type="entry name" value="PEPTIDYLPROLYL ISOMERASE DOMAIN AND WD REPEAT-CONTAINING PROTEIN 1"/>
    <property type="match status" value="1"/>
</dbReference>
<dbReference type="PANTHER" id="PTHR45625">
    <property type="entry name" value="PEPTIDYL-PROLYL CIS-TRANS ISOMERASE-RELATED"/>
    <property type="match status" value="1"/>
</dbReference>
<keyword evidence="3 5" id="KW-0697">Rotamase</keyword>
<evidence type="ECO:0000313" key="7">
    <source>
        <dbReference type="EMBL" id="OHA46249.1"/>
    </source>
</evidence>
<feature type="domain" description="PPIase cyclophilin-type" evidence="6">
    <location>
        <begin position="5"/>
        <end position="162"/>
    </location>
</feature>
<reference evidence="7 8" key="1">
    <citation type="journal article" date="2016" name="Nat. Commun.">
        <title>Thousands of microbial genomes shed light on interconnected biogeochemical processes in an aquifer system.</title>
        <authorList>
            <person name="Anantharaman K."/>
            <person name="Brown C.T."/>
            <person name="Hug L.A."/>
            <person name="Sharon I."/>
            <person name="Castelle C.J."/>
            <person name="Probst A.J."/>
            <person name="Thomas B.C."/>
            <person name="Singh A."/>
            <person name="Wilkins M.J."/>
            <person name="Karaoz U."/>
            <person name="Brodie E.L."/>
            <person name="Williams K.H."/>
            <person name="Hubbard S.S."/>
            <person name="Banfield J.F."/>
        </authorList>
    </citation>
    <scope>NUCLEOTIDE SEQUENCE [LARGE SCALE GENOMIC DNA]</scope>
</reference>